<feature type="non-terminal residue" evidence="1">
    <location>
        <position position="1"/>
    </location>
</feature>
<dbReference type="InterPro" id="IPR036734">
    <property type="entry name" value="Neur_chan_lig-bd_sf"/>
</dbReference>
<organism evidence="1 2">
    <name type="scientific">Nephila pilipes</name>
    <name type="common">Giant wood spider</name>
    <name type="synonym">Nephila maculata</name>
    <dbReference type="NCBI Taxonomy" id="299642"/>
    <lineage>
        <taxon>Eukaryota</taxon>
        <taxon>Metazoa</taxon>
        <taxon>Ecdysozoa</taxon>
        <taxon>Arthropoda</taxon>
        <taxon>Chelicerata</taxon>
        <taxon>Arachnida</taxon>
        <taxon>Araneae</taxon>
        <taxon>Araneomorphae</taxon>
        <taxon>Entelegynae</taxon>
        <taxon>Araneoidea</taxon>
        <taxon>Nephilidae</taxon>
        <taxon>Nephila</taxon>
    </lineage>
</organism>
<dbReference type="GO" id="GO:0005230">
    <property type="term" value="F:extracellular ligand-gated monoatomic ion channel activity"/>
    <property type="evidence" value="ECO:0007669"/>
    <property type="project" value="InterPro"/>
</dbReference>
<name>A0A8X6Q635_NEPPI</name>
<dbReference type="Gene3D" id="2.70.170.10">
    <property type="entry name" value="Neurotransmitter-gated ion-channel ligand-binding domain"/>
    <property type="match status" value="1"/>
</dbReference>
<accession>A0A8X6Q635</accession>
<evidence type="ECO:0000313" key="2">
    <source>
        <dbReference type="Proteomes" id="UP000887013"/>
    </source>
</evidence>
<sequence>SYTTDDLIFDWEEDVPLVVDDSIELPQHNLVDTTLGDCTKVYSTGINFQL</sequence>
<dbReference type="GO" id="GO:0016020">
    <property type="term" value="C:membrane"/>
    <property type="evidence" value="ECO:0007669"/>
    <property type="project" value="InterPro"/>
</dbReference>
<protein>
    <submittedName>
        <fullName evidence="1">Uncharacterized protein</fullName>
    </submittedName>
</protein>
<dbReference type="OrthoDB" id="407674at2759"/>
<dbReference type="EMBL" id="BMAW01028473">
    <property type="protein sequence ID" value="GFU07526.1"/>
    <property type="molecule type" value="Genomic_DNA"/>
</dbReference>
<gene>
    <name evidence="1" type="ORF">NPIL_207851</name>
</gene>
<dbReference type="Proteomes" id="UP000887013">
    <property type="component" value="Unassembled WGS sequence"/>
</dbReference>
<keyword evidence="2" id="KW-1185">Reference proteome</keyword>
<comment type="caution">
    <text evidence="1">The sequence shown here is derived from an EMBL/GenBank/DDBJ whole genome shotgun (WGS) entry which is preliminary data.</text>
</comment>
<dbReference type="AlphaFoldDB" id="A0A8X6Q635"/>
<evidence type="ECO:0000313" key="1">
    <source>
        <dbReference type="EMBL" id="GFU07526.1"/>
    </source>
</evidence>
<proteinExistence type="predicted"/>
<reference evidence="1" key="1">
    <citation type="submission" date="2020-08" db="EMBL/GenBank/DDBJ databases">
        <title>Multicomponent nature underlies the extraordinary mechanical properties of spider dragline silk.</title>
        <authorList>
            <person name="Kono N."/>
            <person name="Nakamura H."/>
            <person name="Mori M."/>
            <person name="Yoshida Y."/>
            <person name="Ohtoshi R."/>
            <person name="Malay A.D."/>
            <person name="Moran D.A.P."/>
            <person name="Tomita M."/>
            <person name="Numata K."/>
            <person name="Arakawa K."/>
        </authorList>
    </citation>
    <scope>NUCLEOTIDE SEQUENCE</scope>
</reference>